<dbReference type="SMART" id="SM00450">
    <property type="entry name" value="RHOD"/>
    <property type="match status" value="2"/>
</dbReference>
<organism evidence="4 5">
    <name type="scientific">Pseudothauera rhizosphaerae</name>
    <dbReference type="NCBI Taxonomy" id="2565932"/>
    <lineage>
        <taxon>Bacteria</taxon>
        <taxon>Pseudomonadati</taxon>
        <taxon>Pseudomonadota</taxon>
        <taxon>Betaproteobacteria</taxon>
        <taxon>Rhodocyclales</taxon>
        <taxon>Zoogloeaceae</taxon>
        <taxon>Pseudothauera</taxon>
    </lineage>
</organism>
<evidence type="ECO:0000259" key="3">
    <source>
        <dbReference type="PROSITE" id="PS50206"/>
    </source>
</evidence>
<dbReference type="OrthoDB" id="9781034at2"/>
<keyword evidence="4" id="KW-0808">Transferase</keyword>
<comment type="caution">
    <text evidence="4">The sequence shown here is derived from an EMBL/GenBank/DDBJ whole genome shotgun (WGS) entry which is preliminary data.</text>
</comment>
<evidence type="ECO:0000256" key="2">
    <source>
        <dbReference type="SAM" id="SignalP"/>
    </source>
</evidence>
<dbReference type="Gene3D" id="3.40.250.10">
    <property type="entry name" value="Rhodanese-like domain"/>
    <property type="match status" value="2"/>
</dbReference>
<dbReference type="AlphaFoldDB" id="A0A4S4AS63"/>
<evidence type="ECO:0000313" key="4">
    <source>
        <dbReference type="EMBL" id="THF62645.1"/>
    </source>
</evidence>
<reference evidence="4 5" key="1">
    <citation type="submission" date="2019-04" db="EMBL/GenBank/DDBJ databases">
        <title>Azoarcus rhizosphaerae sp. nov. isolated from rhizosphere of Ficus religiosa.</title>
        <authorList>
            <person name="Lin S.-Y."/>
            <person name="Hameed A."/>
            <person name="Hsu Y.-H."/>
            <person name="Young C.-C."/>
        </authorList>
    </citation>
    <scope>NUCLEOTIDE SEQUENCE [LARGE SCALE GENOMIC DNA]</scope>
    <source>
        <strain evidence="4 5">CC-YHH848</strain>
    </source>
</reference>
<keyword evidence="5" id="KW-1185">Reference proteome</keyword>
<keyword evidence="1" id="KW-0677">Repeat</keyword>
<keyword evidence="2" id="KW-0732">Signal</keyword>
<feature type="chain" id="PRO_5020707051" evidence="2">
    <location>
        <begin position="21"/>
        <end position="314"/>
    </location>
</feature>
<feature type="signal peptide" evidence="2">
    <location>
        <begin position="1"/>
        <end position="20"/>
    </location>
</feature>
<feature type="domain" description="Rhodanese" evidence="3">
    <location>
        <begin position="60"/>
        <end position="171"/>
    </location>
</feature>
<dbReference type="Pfam" id="PF00581">
    <property type="entry name" value="Rhodanese"/>
    <property type="match status" value="2"/>
</dbReference>
<dbReference type="InterPro" id="IPR051126">
    <property type="entry name" value="Thiosulfate_sulfurtransferase"/>
</dbReference>
<dbReference type="InterPro" id="IPR001763">
    <property type="entry name" value="Rhodanese-like_dom"/>
</dbReference>
<dbReference type="CDD" id="cd01449">
    <property type="entry name" value="TST_Repeat_2"/>
    <property type="match status" value="1"/>
</dbReference>
<dbReference type="PANTHER" id="PTHR43855">
    <property type="entry name" value="THIOSULFATE SULFURTRANSFERASE"/>
    <property type="match status" value="1"/>
</dbReference>
<gene>
    <name evidence="4" type="ORF">E6O51_06715</name>
</gene>
<protein>
    <submittedName>
        <fullName evidence="4">Sulfurtransferase</fullName>
    </submittedName>
</protein>
<sequence length="314" mass="34271">MKLASRKLANILLFSLALSSAGFIPVTAPEALAREVAVSAAAIDYERDWVVSGRAAYELIQQGALVIDARGDDLKKKSKIANASSVIWQDLAEPDLPTKGRLLSDPNVVNKKLQALGVSKDRPIVVLADPVNGWGEDGRITWALRTWGHDKVVVVDGGLAAVQKEGPLNIQPPKTPGDFVVAPTSKWEIRKEELKQSLSNKNLVVLDVREPREYEGKTPYGESRGGHVPGAKGLWYKDFIGKDGKLLPRAEIEKVLASKGITRDSEVVAYCTGGIRSGWFTTVLNDLGYNVRNYAGSMWEWSAQPAAEYPLVKN</sequence>
<dbReference type="InterPro" id="IPR036873">
    <property type="entry name" value="Rhodanese-like_dom_sf"/>
</dbReference>
<dbReference type="PANTHER" id="PTHR43855:SF1">
    <property type="entry name" value="THIOSULFATE SULFURTRANSFERASE"/>
    <property type="match status" value="1"/>
</dbReference>
<evidence type="ECO:0000256" key="1">
    <source>
        <dbReference type="ARBA" id="ARBA00022737"/>
    </source>
</evidence>
<dbReference type="PROSITE" id="PS50206">
    <property type="entry name" value="RHODANESE_3"/>
    <property type="match status" value="2"/>
</dbReference>
<evidence type="ECO:0000313" key="5">
    <source>
        <dbReference type="Proteomes" id="UP000307956"/>
    </source>
</evidence>
<dbReference type="Proteomes" id="UP000307956">
    <property type="component" value="Unassembled WGS sequence"/>
</dbReference>
<feature type="domain" description="Rhodanese" evidence="3">
    <location>
        <begin position="199"/>
        <end position="310"/>
    </location>
</feature>
<name>A0A4S4AS63_9RHOO</name>
<dbReference type="EMBL" id="SSOD01000004">
    <property type="protein sequence ID" value="THF62645.1"/>
    <property type="molecule type" value="Genomic_DNA"/>
</dbReference>
<dbReference type="GO" id="GO:0016740">
    <property type="term" value="F:transferase activity"/>
    <property type="evidence" value="ECO:0007669"/>
    <property type="project" value="UniProtKB-KW"/>
</dbReference>
<accession>A0A4S4AS63</accession>
<dbReference type="SUPFAM" id="SSF52821">
    <property type="entry name" value="Rhodanese/Cell cycle control phosphatase"/>
    <property type="match status" value="2"/>
</dbReference>
<dbReference type="RefSeq" id="WP_136384198.1">
    <property type="nucleotide sequence ID" value="NZ_SSOD01000004.1"/>
</dbReference>
<proteinExistence type="predicted"/>